<dbReference type="PANTHER" id="PTHR14690">
    <property type="entry name" value="IQ MOTIF CONTAINING WITH AAA DOMAIN 1"/>
    <property type="match status" value="1"/>
</dbReference>
<proteinExistence type="predicted"/>
<dbReference type="KEGG" id="apln:108740945"/>
<dbReference type="PROSITE" id="PS51059">
    <property type="entry name" value="PARP_CATALYTIC"/>
    <property type="match status" value="1"/>
</dbReference>
<dbReference type="SUPFAM" id="SSF52540">
    <property type="entry name" value="P-loop containing nucleoside triphosphate hydrolases"/>
    <property type="match status" value="1"/>
</dbReference>
<sequence>MSNESYIKWWIDTKKRYNNLIEQDNVITKSAKDIKKRNLANKLVGGVYIKYCLLVQEIDACADQLLQPQQMFTIRKMLDAAIMRLKELKDLLVDIDISEYHYFDDTLIEMKLVPSEIEILHPYMCFPHDPNMEALFKKLQDGERIYEPPPPPPPADAETGTQTDEAVIEGTELPPPEAQAEEVKQPEQSEQAEVKQPEEGEEGKKKRRQKKEKPKPFVPPEPVLTEEEKAALARAKMVTEAVQILQTAERGRQTRLYVNELDMLKRLREAQKEKKKEAEPDPEFLDAAATTIQKVWRSHKVRKVLKRREEERQLLIGMTEPSWRSKEYKIKLEKTRADRRAVRVEHYKNYIQAIVDERDRILRVVAPGLFEDIGDEIRAWFHFWYDEIKMFDKYPPEKVGGSIVIVKGETMTPKEFLDDVEKKRREKTKAGDKAKLKAKEKQEKLKRKAEEKKKKEQEKKKKKQKAEARRRAQMRPMDFKFKFEKMGVEQRFKDSIGEWKELWDPRPFEENPEQIHYMDIITDEKCYEVQLEVRQNVDEMMRLELELLKQAWCKDKKKKYKAPKNKKGKGKKGKKGKKGARTIEDMFQELWDNGIIRLYPQQSLEDFKGDFSYKNWDLRQMDYDPPPCMAEVRHLIALHCILPLGLEYFERPLENDEMIRPKSVLIIGPRKCGKHLLANAIFNHTQCVLFDLSAPILAGKYEGKDFKKKFPQTLLAVARAVSPSILFIDGGEKPFYKKVPKPEREFEPKKLGKILTKQIVKAITPQDRVLVLGITNQPWAGGAPKIKKTYEKFIFIPRTDYNNVFMYWRSFLMPYHGVDRNIDLSCLTLSSLYYPYPEIKEAVEKTLVPARIVQLSYKPLEQIELLESLWSIAPEPVNDKEWKKFQKVFNKTLIGKIRIIFNKEAEKIREQEKKKKEKAKQGKK</sequence>
<dbReference type="GeneID" id="108740945"/>
<feature type="domain" description="PARP catalytic" evidence="2">
    <location>
        <begin position="858"/>
        <end position="924"/>
    </location>
</feature>
<dbReference type="OrthoDB" id="6616786at2759"/>
<evidence type="ECO:0000256" key="1">
    <source>
        <dbReference type="SAM" id="MobiDB-lite"/>
    </source>
</evidence>
<dbReference type="InterPro" id="IPR003959">
    <property type="entry name" value="ATPase_AAA_core"/>
</dbReference>
<dbReference type="STRING" id="224129.A0A1W4X4H8"/>
<dbReference type="InterPro" id="IPR052267">
    <property type="entry name" value="N-DRC_Component"/>
</dbReference>
<dbReference type="GO" id="GO:0016887">
    <property type="term" value="F:ATP hydrolysis activity"/>
    <property type="evidence" value="ECO:0007669"/>
    <property type="project" value="InterPro"/>
</dbReference>
<evidence type="ECO:0000313" key="4">
    <source>
        <dbReference type="RefSeq" id="XP_018330984.1"/>
    </source>
</evidence>
<dbReference type="CDD" id="cd23767">
    <property type="entry name" value="IQCD"/>
    <property type="match status" value="1"/>
</dbReference>
<dbReference type="Proteomes" id="UP000192223">
    <property type="component" value="Unplaced"/>
</dbReference>
<dbReference type="InParanoid" id="A0A1W4X4H8"/>
<protein>
    <submittedName>
        <fullName evidence="4">Dynein regulatory complex protein 11-like</fullName>
    </submittedName>
</protein>
<reference evidence="4" key="1">
    <citation type="submission" date="2025-08" db="UniProtKB">
        <authorList>
            <consortium name="RefSeq"/>
        </authorList>
    </citation>
    <scope>IDENTIFICATION</scope>
    <source>
        <tissue evidence="4">Entire body</tissue>
    </source>
</reference>
<organism evidence="3 4">
    <name type="scientific">Agrilus planipennis</name>
    <name type="common">Emerald ash borer</name>
    <name type="synonym">Agrilus marcopoli</name>
    <dbReference type="NCBI Taxonomy" id="224129"/>
    <lineage>
        <taxon>Eukaryota</taxon>
        <taxon>Metazoa</taxon>
        <taxon>Ecdysozoa</taxon>
        <taxon>Arthropoda</taxon>
        <taxon>Hexapoda</taxon>
        <taxon>Insecta</taxon>
        <taxon>Pterygota</taxon>
        <taxon>Neoptera</taxon>
        <taxon>Endopterygota</taxon>
        <taxon>Coleoptera</taxon>
        <taxon>Polyphaga</taxon>
        <taxon>Elateriformia</taxon>
        <taxon>Buprestoidea</taxon>
        <taxon>Buprestidae</taxon>
        <taxon>Agrilinae</taxon>
        <taxon>Agrilus</taxon>
    </lineage>
</organism>
<dbReference type="GO" id="GO:0003950">
    <property type="term" value="F:NAD+ poly-ADP-ribosyltransferase activity"/>
    <property type="evidence" value="ECO:0007669"/>
    <property type="project" value="InterPro"/>
</dbReference>
<dbReference type="GO" id="GO:0005524">
    <property type="term" value="F:ATP binding"/>
    <property type="evidence" value="ECO:0007669"/>
    <property type="project" value="InterPro"/>
</dbReference>
<gene>
    <name evidence="4" type="primary">LOC108740945</name>
</gene>
<evidence type="ECO:0000313" key="3">
    <source>
        <dbReference type="Proteomes" id="UP000192223"/>
    </source>
</evidence>
<dbReference type="Pfam" id="PF00004">
    <property type="entry name" value="AAA"/>
    <property type="match status" value="1"/>
</dbReference>
<dbReference type="PROSITE" id="PS50096">
    <property type="entry name" value="IQ"/>
    <property type="match status" value="1"/>
</dbReference>
<keyword evidence="3" id="KW-1185">Reference proteome</keyword>
<feature type="region of interest" description="Disordered" evidence="1">
    <location>
        <begin position="176"/>
        <end position="225"/>
    </location>
</feature>
<feature type="compositionally biased region" description="Basic and acidic residues" evidence="1">
    <location>
        <begin position="420"/>
        <end position="470"/>
    </location>
</feature>
<dbReference type="PANTHER" id="PTHR14690:SF9">
    <property type="entry name" value="GH08353P"/>
    <property type="match status" value="1"/>
</dbReference>
<evidence type="ECO:0000259" key="2">
    <source>
        <dbReference type="PROSITE" id="PS51059"/>
    </source>
</evidence>
<feature type="region of interest" description="Disordered" evidence="1">
    <location>
        <begin position="420"/>
        <end position="472"/>
    </location>
</feature>
<feature type="region of interest" description="Disordered" evidence="1">
    <location>
        <begin position="558"/>
        <end position="579"/>
    </location>
</feature>
<name>A0A1W4X4H8_AGRPL</name>
<feature type="compositionally biased region" description="Basic and acidic residues" evidence="1">
    <location>
        <begin position="181"/>
        <end position="204"/>
    </location>
</feature>
<dbReference type="RefSeq" id="XP_018330984.1">
    <property type="nucleotide sequence ID" value="XM_018475482.1"/>
</dbReference>
<dbReference type="InterPro" id="IPR012317">
    <property type="entry name" value="Poly(ADP-ribose)pol_cat_dom"/>
</dbReference>
<dbReference type="Gene3D" id="3.40.50.300">
    <property type="entry name" value="P-loop containing nucleotide triphosphate hydrolases"/>
    <property type="match status" value="1"/>
</dbReference>
<accession>A0A1W4X4H8</accession>
<dbReference type="Pfam" id="PF00612">
    <property type="entry name" value="IQ"/>
    <property type="match status" value="1"/>
</dbReference>
<dbReference type="AlphaFoldDB" id="A0A1W4X4H8"/>
<feature type="region of interest" description="Disordered" evidence="1">
    <location>
        <begin position="143"/>
        <end position="163"/>
    </location>
</feature>
<dbReference type="InterPro" id="IPR000048">
    <property type="entry name" value="IQ_motif_EF-hand-BS"/>
</dbReference>
<dbReference type="InterPro" id="IPR027417">
    <property type="entry name" value="P-loop_NTPase"/>
</dbReference>